<feature type="compositionally biased region" description="Basic residues" evidence="2">
    <location>
        <begin position="174"/>
        <end position="190"/>
    </location>
</feature>
<dbReference type="PANTHER" id="PTHR45703:SF36">
    <property type="entry name" value="DYNEIN HEAVY CHAIN, CYTOPLASMIC"/>
    <property type="match status" value="1"/>
</dbReference>
<evidence type="ECO:0000313" key="3">
    <source>
        <dbReference type="EMBL" id="ETO15363.1"/>
    </source>
</evidence>
<dbReference type="PANTHER" id="PTHR45703">
    <property type="entry name" value="DYNEIN HEAVY CHAIN"/>
    <property type="match status" value="1"/>
</dbReference>
<dbReference type="GO" id="GO:0030286">
    <property type="term" value="C:dynein complex"/>
    <property type="evidence" value="ECO:0007669"/>
    <property type="project" value="InterPro"/>
</dbReference>
<organism evidence="3 4">
    <name type="scientific">Reticulomyxa filosa</name>
    <dbReference type="NCBI Taxonomy" id="46433"/>
    <lineage>
        <taxon>Eukaryota</taxon>
        <taxon>Sar</taxon>
        <taxon>Rhizaria</taxon>
        <taxon>Retaria</taxon>
        <taxon>Foraminifera</taxon>
        <taxon>Monothalamids</taxon>
        <taxon>Reticulomyxidae</taxon>
        <taxon>Reticulomyxa</taxon>
    </lineage>
</organism>
<feature type="coiled-coil region" evidence="1">
    <location>
        <begin position="263"/>
        <end position="290"/>
    </location>
</feature>
<evidence type="ECO:0000256" key="1">
    <source>
        <dbReference type="SAM" id="Coils"/>
    </source>
</evidence>
<feature type="region of interest" description="Disordered" evidence="2">
    <location>
        <begin position="295"/>
        <end position="331"/>
    </location>
</feature>
<dbReference type="GO" id="GO:0051959">
    <property type="term" value="F:dynein light intermediate chain binding"/>
    <property type="evidence" value="ECO:0007669"/>
    <property type="project" value="InterPro"/>
</dbReference>
<keyword evidence="1" id="KW-0175">Coiled coil</keyword>
<dbReference type="InterPro" id="IPR026983">
    <property type="entry name" value="DHC"/>
</dbReference>
<evidence type="ECO:0000256" key="2">
    <source>
        <dbReference type="SAM" id="MobiDB-lite"/>
    </source>
</evidence>
<feature type="region of interest" description="Disordered" evidence="2">
    <location>
        <begin position="127"/>
        <end position="197"/>
    </location>
</feature>
<dbReference type="GO" id="GO:0007018">
    <property type="term" value="P:microtubule-based movement"/>
    <property type="evidence" value="ECO:0007669"/>
    <property type="project" value="InterPro"/>
</dbReference>
<name>X6MN15_RETFI</name>
<feature type="non-terminal residue" evidence="3">
    <location>
        <position position="1"/>
    </location>
</feature>
<feature type="compositionally biased region" description="Low complexity" evidence="2">
    <location>
        <begin position="161"/>
        <end position="173"/>
    </location>
</feature>
<comment type="caution">
    <text evidence="3">The sequence shown here is derived from an EMBL/GenBank/DDBJ whole genome shotgun (WGS) entry which is preliminary data.</text>
</comment>
<dbReference type="Proteomes" id="UP000023152">
    <property type="component" value="Unassembled WGS sequence"/>
</dbReference>
<sequence>DDDGDSRNGDQSKKKSLWVSYSELCQDIAQFGKLEEQYVADMTKFLAQRGVPQELVQQLVAAQQLQNLYQPKVEQAQHVCEKARMAITNIRMKEIQDLQNMTNVSEEICMTFEALMFMTQQNMLHSPHFPGVSPTDEDTPSTTEPEMVMSGDESTVSTDTNNSNKNVNNNNNNNKKKTRLQKKHKQIKKKNNNDRGKKFPKFLSQPFFIPNIIKFKNDYISDDMLETLNRLYMNRENFKFNIISQQNKTAGVFAHWVISQVRLARYKKQLTQVNEEVKTLRAEISRTQEEELQKWHSNKNLFDSTHKNNQDSTGETSSKRKKPLLIEGNID</sequence>
<accession>X6MN15</accession>
<dbReference type="Gene3D" id="1.20.920.60">
    <property type="match status" value="1"/>
</dbReference>
<keyword evidence="4" id="KW-1185">Reference proteome</keyword>
<dbReference type="GO" id="GO:0045505">
    <property type="term" value="F:dynein intermediate chain binding"/>
    <property type="evidence" value="ECO:0007669"/>
    <property type="project" value="InterPro"/>
</dbReference>
<dbReference type="AlphaFoldDB" id="X6MN15"/>
<proteinExistence type="predicted"/>
<evidence type="ECO:0000313" key="4">
    <source>
        <dbReference type="Proteomes" id="UP000023152"/>
    </source>
</evidence>
<reference evidence="3 4" key="1">
    <citation type="journal article" date="2013" name="Curr. Biol.">
        <title>The Genome of the Foraminiferan Reticulomyxa filosa.</title>
        <authorList>
            <person name="Glockner G."/>
            <person name="Hulsmann N."/>
            <person name="Schleicher M."/>
            <person name="Noegel A.A."/>
            <person name="Eichinger L."/>
            <person name="Gallinger C."/>
            <person name="Pawlowski J."/>
            <person name="Sierra R."/>
            <person name="Euteneuer U."/>
            <person name="Pillet L."/>
            <person name="Moustafa A."/>
            <person name="Platzer M."/>
            <person name="Groth M."/>
            <person name="Szafranski K."/>
            <person name="Schliwa M."/>
        </authorList>
    </citation>
    <scope>NUCLEOTIDE SEQUENCE [LARGE SCALE GENOMIC DNA]</scope>
</reference>
<dbReference type="EMBL" id="ASPP01019201">
    <property type="protein sequence ID" value="ETO15363.1"/>
    <property type="molecule type" value="Genomic_DNA"/>
</dbReference>
<gene>
    <name evidence="3" type="ORF">RFI_22002</name>
</gene>
<protein>
    <submittedName>
        <fullName evidence="3">BTB/POZ domain-containing protein</fullName>
    </submittedName>
</protein>